<organism evidence="2">
    <name type="scientific">marine sediment metagenome</name>
    <dbReference type="NCBI Taxonomy" id="412755"/>
    <lineage>
        <taxon>unclassified sequences</taxon>
        <taxon>metagenomes</taxon>
        <taxon>ecological metagenomes</taxon>
    </lineage>
</organism>
<dbReference type="InterPro" id="IPR032533">
    <property type="entry name" value="DUF4954"/>
</dbReference>
<comment type="caution">
    <text evidence="2">The sequence shown here is derived from an EMBL/GenBank/DDBJ whole genome shotgun (WGS) entry which is preliminary data.</text>
</comment>
<dbReference type="EMBL" id="BARS01055373">
    <property type="protein sequence ID" value="GAG45042.1"/>
    <property type="molecule type" value="Genomic_DNA"/>
</dbReference>
<gene>
    <name evidence="2" type="ORF">S01H1_81765</name>
</gene>
<feature type="non-terminal residue" evidence="2">
    <location>
        <position position="1"/>
    </location>
</feature>
<feature type="non-terminal residue" evidence="2">
    <location>
        <position position="204"/>
    </location>
</feature>
<name>X0YCP0_9ZZZZ</name>
<evidence type="ECO:0000313" key="2">
    <source>
        <dbReference type="EMBL" id="GAG45042.1"/>
    </source>
</evidence>
<accession>X0YCP0</accession>
<dbReference type="Pfam" id="PF16314">
    <property type="entry name" value="DUF4954"/>
    <property type="match status" value="1"/>
</dbReference>
<dbReference type="AlphaFoldDB" id="X0YCP0"/>
<proteinExistence type="predicted"/>
<evidence type="ECO:0000259" key="1">
    <source>
        <dbReference type="Pfam" id="PF16314"/>
    </source>
</evidence>
<sequence>SYKLGPVHQGVVERGSKTASDSYILWPARIGAFSVVVGRHYGHPDTCDFPFSYLTEHNGETVLTPGNNLRKIGLIRDAEKWPRRDRRKSPKRLDLINFQLLTPYTIQKVLKGHQLLTEHKVTGGAKTDYLACTGARITSSSINNGIRLYGMAIDQSLGDCLVKRLENKQFESPNKLKSILSPEGNTGMGKWVDLAGLFAPEEAI</sequence>
<feature type="domain" description="DUF4954" evidence="1">
    <location>
        <begin position="2"/>
        <end position="118"/>
    </location>
</feature>
<protein>
    <recommendedName>
        <fullName evidence="1">DUF4954 domain-containing protein</fullName>
    </recommendedName>
</protein>
<reference evidence="2" key="1">
    <citation type="journal article" date="2014" name="Front. Microbiol.">
        <title>High frequency of phylogenetically diverse reductive dehalogenase-homologous genes in deep subseafloor sedimentary metagenomes.</title>
        <authorList>
            <person name="Kawai M."/>
            <person name="Futagami T."/>
            <person name="Toyoda A."/>
            <person name="Takaki Y."/>
            <person name="Nishi S."/>
            <person name="Hori S."/>
            <person name="Arai W."/>
            <person name="Tsubouchi T."/>
            <person name="Morono Y."/>
            <person name="Uchiyama I."/>
            <person name="Ito T."/>
            <person name="Fujiyama A."/>
            <person name="Inagaki F."/>
            <person name="Takami H."/>
        </authorList>
    </citation>
    <scope>NUCLEOTIDE SEQUENCE</scope>
    <source>
        <strain evidence="2">Expedition CK06-06</strain>
    </source>
</reference>